<accession>A0A0A6DAN5</accession>
<dbReference type="AlphaFoldDB" id="A0A0A6DAN5"/>
<reference evidence="1 2" key="1">
    <citation type="submission" date="2014-10" db="EMBL/GenBank/DDBJ databases">
        <title>Draft genome sequence of Pseudomonas chlororaphis EA105.</title>
        <authorList>
            <person name="McCully L.M."/>
            <person name="Bitzer A.S."/>
            <person name="Spence C."/>
            <person name="Bais H."/>
            <person name="Silby M.W."/>
        </authorList>
    </citation>
    <scope>NUCLEOTIDE SEQUENCE [LARGE SCALE GENOMIC DNA]</scope>
    <source>
        <strain evidence="1 2">EA105</strain>
    </source>
</reference>
<evidence type="ECO:0000313" key="1">
    <source>
        <dbReference type="EMBL" id="KHA71797.1"/>
    </source>
</evidence>
<sequence>MGKMLAPEGFIQFMEAIGVAEAKIGEVTAIQLSQQSPRSGACQAVPKPEKQPTQSVWARVGMAEVS</sequence>
<dbReference type="PATRIC" id="fig|587753.9.peg.1941"/>
<protein>
    <submittedName>
        <fullName evidence="1">Uncharacterized protein</fullName>
    </submittedName>
</protein>
<comment type="caution">
    <text evidence="1">The sequence shown here is derived from an EMBL/GenBank/DDBJ whole genome shotgun (WGS) entry which is preliminary data.</text>
</comment>
<evidence type="ECO:0000313" key="2">
    <source>
        <dbReference type="Proteomes" id="UP000030564"/>
    </source>
</evidence>
<proteinExistence type="predicted"/>
<organism evidence="1 2">
    <name type="scientific">Pseudomonas chlororaphis</name>
    <dbReference type="NCBI Taxonomy" id="587753"/>
    <lineage>
        <taxon>Bacteria</taxon>
        <taxon>Pseudomonadati</taxon>
        <taxon>Pseudomonadota</taxon>
        <taxon>Gammaproteobacteria</taxon>
        <taxon>Pseudomonadales</taxon>
        <taxon>Pseudomonadaceae</taxon>
        <taxon>Pseudomonas</taxon>
    </lineage>
</organism>
<dbReference type="EMBL" id="JSFK01000019">
    <property type="protein sequence ID" value="KHA71797.1"/>
    <property type="molecule type" value="Genomic_DNA"/>
</dbReference>
<name>A0A0A6DAN5_9PSED</name>
<dbReference type="Proteomes" id="UP000030564">
    <property type="component" value="Unassembled WGS sequence"/>
</dbReference>
<gene>
    <name evidence="1" type="ORF">NZ35_19085</name>
</gene>